<dbReference type="EMBL" id="JANBOJ010000044">
    <property type="protein sequence ID" value="KAJ1724040.1"/>
    <property type="molecule type" value="Genomic_DNA"/>
</dbReference>
<dbReference type="GO" id="GO:0008655">
    <property type="term" value="P:pyrimidine-containing compound salvage"/>
    <property type="evidence" value="ECO:0007669"/>
    <property type="project" value="UniProtKB-ARBA"/>
</dbReference>
<feature type="domain" description="Phosphoribulokinase/uridine kinase" evidence="8">
    <location>
        <begin position="35"/>
        <end position="221"/>
    </location>
</feature>
<comment type="pathway">
    <text evidence="1 7">Pyrimidine metabolism; UMP biosynthesis via salvage pathway; UMP from uridine: step 1/1.</text>
</comment>
<dbReference type="Pfam" id="PF14681">
    <property type="entry name" value="UPRTase"/>
    <property type="match status" value="1"/>
</dbReference>
<keyword evidence="11" id="KW-1185">Reference proteome</keyword>
<protein>
    <recommendedName>
        <fullName evidence="7">Uridine kinase</fullName>
        <ecNumber evidence="7">2.7.1.48</ecNumber>
    </recommendedName>
</protein>
<proteinExistence type="inferred from homology"/>
<comment type="catalytic activity">
    <reaction evidence="7">
        <text>cytidine + ATP = CMP + ADP + H(+)</text>
        <dbReference type="Rhea" id="RHEA:24674"/>
        <dbReference type="ChEBI" id="CHEBI:15378"/>
        <dbReference type="ChEBI" id="CHEBI:17562"/>
        <dbReference type="ChEBI" id="CHEBI:30616"/>
        <dbReference type="ChEBI" id="CHEBI:60377"/>
        <dbReference type="ChEBI" id="CHEBI:456216"/>
        <dbReference type="EC" id="2.7.1.48"/>
    </reaction>
</comment>
<dbReference type="SUPFAM" id="SSF52540">
    <property type="entry name" value="P-loop containing nucleoside triphosphate hydrolases"/>
    <property type="match status" value="1"/>
</dbReference>
<dbReference type="CDD" id="cd06223">
    <property type="entry name" value="PRTases_typeI"/>
    <property type="match status" value="1"/>
</dbReference>
<evidence type="ECO:0000313" key="11">
    <source>
        <dbReference type="Proteomes" id="UP001149813"/>
    </source>
</evidence>
<dbReference type="NCBIfam" id="NF004018">
    <property type="entry name" value="PRK05480.1"/>
    <property type="match status" value="1"/>
</dbReference>
<dbReference type="PANTHER" id="PTHR10285">
    <property type="entry name" value="URIDINE KINASE"/>
    <property type="match status" value="1"/>
</dbReference>
<reference evidence="10" key="1">
    <citation type="submission" date="2022-07" db="EMBL/GenBank/DDBJ databases">
        <title>Phylogenomic reconstructions and comparative analyses of Kickxellomycotina fungi.</title>
        <authorList>
            <person name="Reynolds N.K."/>
            <person name="Stajich J.E."/>
            <person name="Barry K."/>
            <person name="Grigoriev I.V."/>
            <person name="Crous P."/>
            <person name="Smith M.E."/>
        </authorList>
    </citation>
    <scope>NUCLEOTIDE SEQUENCE</scope>
    <source>
        <strain evidence="10">NBRC 32514</strain>
    </source>
</reference>
<organism evidence="10 11">
    <name type="scientific">Coemansia erecta</name>
    <dbReference type="NCBI Taxonomy" id="147472"/>
    <lineage>
        <taxon>Eukaryota</taxon>
        <taxon>Fungi</taxon>
        <taxon>Fungi incertae sedis</taxon>
        <taxon>Zoopagomycota</taxon>
        <taxon>Kickxellomycotina</taxon>
        <taxon>Kickxellomycetes</taxon>
        <taxon>Kickxellales</taxon>
        <taxon>Kickxellaceae</taxon>
        <taxon>Coemansia</taxon>
    </lineage>
</organism>
<comment type="catalytic activity">
    <reaction evidence="7">
        <text>uridine + ATP = UMP + ADP + H(+)</text>
        <dbReference type="Rhea" id="RHEA:16825"/>
        <dbReference type="ChEBI" id="CHEBI:15378"/>
        <dbReference type="ChEBI" id="CHEBI:16704"/>
        <dbReference type="ChEBI" id="CHEBI:30616"/>
        <dbReference type="ChEBI" id="CHEBI:57865"/>
        <dbReference type="ChEBI" id="CHEBI:456216"/>
        <dbReference type="EC" id="2.7.1.48"/>
    </reaction>
</comment>
<evidence type="ECO:0000256" key="7">
    <source>
        <dbReference type="RuleBase" id="RU003825"/>
    </source>
</evidence>
<name>A0A9W7Y3J9_9FUNG</name>
<dbReference type="Gene3D" id="3.40.50.300">
    <property type="entry name" value="P-loop containing nucleotide triphosphate hydrolases"/>
    <property type="match status" value="1"/>
</dbReference>
<dbReference type="OrthoDB" id="738517at2759"/>
<evidence type="ECO:0000256" key="2">
    <source>
        <dbReference type="ARBA" id="ARBA00005408"/>
    </source>
</evidence>
<feature type="domain" description="Phosphoribosyltransferase" evidence="9">
    <location>
        <begin position="264"/>
        <end position="468"/>
    </location>
</feature>
<evidence type="ECO:0000259" key="8">
    <source>
        <dbReference type="Pfam" id="PF00485"/>
    </source>
</evidence>
<dbReference type="PRINTS" id="PR00988">
    <property type="entry name" value="URIDINKINASE"/>
</dbReference>
<dbReference type="CDD" id="cd02023">
    <property type="entry name" value="UMPK"/>
    <property type="match status" value="1"/>
</dbReference>
<comment type="pathway">
    <text evidence="7">Pyrimidine metabolism; CTP biosynthesis via salvage pathway; CTP from cytidine: step 1/3.</text>
</comment>
<evidence type="ECO:0000256" key="6">
    <source>
        <dbReference type="ARBA" id="ARBA00022840"/>
    </source>
</evidence>
<evidence type="ECO:0000256" key="4">
    <source>
        <dbReference type="ARBA" id="ARBA00022741"/>
    </source>
</evidence>
<evidence type="ECO:0000313" key="10">
    <source>
        <dbReference type="EMBL" id="KAJ1724040.1"/>
    </source>
</evidence>
<dbReference type="InterPro" id="IPR006083">
    <property type="entry name" value="PRK/URK"/>
</dbReference>
<dbReference type="FunFam" id="3.40.50.300:FF:002070">
    <property type="entry name" value="Uridine kinase"/>
    <property type="match status" value="1"/>
</dbReference>
<dbReference type="InterPro" id="IPR029057">
    <property type="entry name" value="PRTase-like"/>
</dbReference>
<keyword evidence="3 7" id="KW-0808">Transferase</keyword>
<dbReference type="InterPro" id="IPR027417">
    <property type="entry name" value="P-loop_NTPase"/>
</dbReference>
<dbReference type="InterPro" id="IPR000764">
    <property type="entry name" value="Uridine_kinase-like"/>
</dbReference>
<evidence type="ECO:0000256" key="3">
    <source>
        <dbReference type="ARBA" id="ARBA00022679"/>
    </source>
</evidence>
<dbReference type="Gene3D" id="3.40.50.2020">
    <property type="match status" value="1"/>
</dbReference>
<comment type="caution">
    <text evidence="10">The sequence shown here is derived from an EMBL/GenBank/DDBJ whole genome shotgun (WGS) entry which is preliminary data.</text>
</comment>
<dbReference type="InterPro" id="IPR000836">
    <property type="entry name" value="PRTase_dom"/>
</dbReference>
<evidence type="ECO:0000256" key="5">
    <source>
        <dbReference type="ARBA" id="ARBA00022777"/>
    </source>
</evidence>
<evidence type="ECO:0000256" key="1">
    <source>
        <dbReference type="ARBA" id="ARBA00004690"/>
    </source>
</evidence>
<gene>
    <name evidence="10" type="primary">URK1</name>
    <name evidence="10" type="ORF">LPJ53_001677</name>
</gene>
<dbReference type="GO" id="GO:0005524">
    <property type="term" value="F:ATP binding"/>
    <property type="evidence" value="ECO:0007669"/>
    <property type="project" value="UniProtKB-KW"/>
</dbReference>
<dbReference type="GO" id="GO:0004849">
    <property type="term" value="F:uridine kinase activity"/>
    <property type="evidence" value="ECO:0007669"/>
    <property type="project" value="UniProtKB-EC"/>
</dbReference>
<accession>A0A9W7Y3J9</accession>
<comment type="similarity">
    <text evidence="2 7">Belongs to the uridine kinase family.</text>
</comment>
<dbReference type="NCBIfam" id="TIGR00235">
    <property type="entry name" value="udk"/>
    <property type="match status" value="1"/>
</dbReference>
<dbReference type="Proteomes" id="UP001149813">
    <property type="component" value="Unassembled WGS sequence"/>
</dbReference>
<dbReference type="EC" id="2.7.1.48" evidence="7"/>
<dbReference type="SUPFAM" id="SSF53271">
    <property type="entry name" value="PRTase-like"/>
    <property type="match status" value="1"/>
</dbReference>
<sequence>MSSGAKLTSSTLLLKSDGRPPWYTPGGKNLPVYMVGIAGGSASGKTSVAKRIVESLDVPWVVIVSMDSFYRQLLPEESKRAFESNHDFDHPTSFDYATAMRVLKDLKEGKATRVPQYDFTTHSPSKETQNVYGASVVIFEGIFALYDAAILEMMDVKIFVDTDSDICLARRIKRDVAERGRDPLGVLQQYDRFVKPAYDGFVRPTMNNADVIIPRGLDNQVAIDLMIQHIKRQLDERNATIMRPVLVDKYCSSTGLRDTLVTLPQSNQVRAMQTILCDRTTSRDDFIFYSDRLSRLIIEHGLGQLPLQHKVVETPMELPYEGYEPLSVVTGVTVLRAGGVMEKALRSVARLANYGKILIVGDQKTHEPRLHYVKLPPSIKDHQVLLMDPTIVSGANAMMAIRICLDHGVLEEHIVFLSLLATPQGVHAIQVAFPKVRIVVALLDAHIGKDELLIKSGYGLFGDRYFGTED</sequence>
<dbReference type="AlphaFoldDB" id="A0A9W7Y3J9"/>
<keyword evidence="5 7" id="KW-0418">Kinase</keyword>
<evidence type="ECO:0000259" key="9">
    <source>
        <dbReference type="Pfam" id="PF14681"/>
    </source>
</evidence>
<dbReference type="Pfam" id="PF00485">
    <property type="entry name" value="PRK"/>
    <property type="match status" value="1"/>
</dbReference>
<dbReference type="FunFam" id="3.40.50.2020:FF:000010">
    <property type="entry name" value="Uridine-cytidine kinase"/>
    <property type="match status" value="1"/>
</dbReference>
<keyword evidence="6 7" id="KW-0067">ATP-binding</keyword>
<keyword evidence="4 7" id="KW-0547">Nucleotide-binding</keyword>